<name>A0A4D8QD89_AZOBR</name>
<organism evidence="2 3">
    <name type="scientific">Azospirillum brasilense</name>
    <dbReference type="NCBI Taxonomy" id="192"/>
    <lineage>
        <taxon>Bacteria</taxon>
        <taxon>Pseudomonadati</taxon>
        <taxon>Pseudomonadota</taxon>
        <taxon>Alphaproteobacteria</taxon>
        <taxon>Rhodospirillales</taxon>
        <taxon>Azospirillaceae</taxon>
        <taxon>Azospirillum</taxon>
    </lineage>
</organism>
<reference evidence="2 3" key="1">
    <citation type="submission" date="2018-09" db="EMBL/GenBank/DDBJ databases">
        <title>Whole genome based analysis of evolution and adaptive divergence in Indian and Brazilian strains of Azospirillum brasilense.</title>
        <authorList>
            <person name="Singh C."/>
            <person name="Tripathi A.K."/>
        </authorList>
    </citation>
    <scope>NUCLEOTIDE SEQUENCE [LARGE SCALE GENOMIC DNA]</scope>
    <source>
        <strain evidence="2 3">MTCC4038</strain>
    </source>
</reference>
<evidence type="ECO:0000313" key="2">
    <source>
        <dbReference type="EMBL" id="QCO08575.1"/>
    </source>
</evidence>
<feature type="compositionally biased region" description="Basic and acidic residues" evidence="1">
    <location>
        <begin position="12"/>
        <end position="28"/>
    </location>
</feature>
<dbReference type="AlphaFoldDB" id="A0A4D8QD89"/>
<proteinExistence type="predicted"/>
<accession>A0A4D8QD89</accession>
<sequence>MTPSSPLPSGERVARRAGEGAALDDKFGSRATPSPSPLPRGERELNPTAHPQTKKAQTKKAAPEGAAFRVSAGPNGQRE</sequence>
<feature type="region of interest" description="Disordered" evidence="1">
    <location>
        <begin position="1"/>
        <end position="79"/>
    </location>
</feature>
<protein>
    <submittedName>
        <fullName evidence="2">Uncharacterized protein</fullName>
    </submittedName>
</protein>
<evidence type="ECO:0000256" key="1">
    <source>
        <dbReference type="SAM" id="MobiDB-lite"/>
    </source>
</evidence>
<gene>
    <name evidence="2" type="ORF">D3868_05670</name>
</gene>
<dbReference type="Proteomes" id="UP000298774">
    <property type="component" value="Chromosome"/>
</dbReference>
<evidence type="ECO:0000313" key="3">
    <source>
        <dbReference type="Proteomes" id="UP000298774"/>
    </source>
</evidence>
<dbReference type="EMBL" id="CP032339">
    <property type="protein sequence ID" value="QCO08575.1"/>
    <property type="molecule type" value="Genomic_DNA"/>
</dbReference>